<dbReference type="EMBL" id="LBXZ01000002">
    <property type="protein sequence ID" value="KKR41045.1"/>
    <property type="molecule type" value="Genomic_DNA"/>
</dbReference>
<accession>A0A0G0T1R4</accession>
<name>A0A0G0T1R4_9BACT</name>
<proteinExistence type="predicted"/>
<keyword evidence="1" id="KW-1133">Transmembrane helix</keyword>
<comment type="caution">
    <text evidence="2">The sequence shown here is derived from an EMBL/GenBank/DDBJ whole genome shotgun (WGS) entry which is preliminary data.</text>
</comment>
<evidence type="ECO:0000313" key="3">
    <source>
        <dbReference type="Proteomes" id="UP000034072"/>
    </source>
</evidence>
<keyword evidence="1" id="KW-0472">Membrane</keyword>
<protein>
    <submittedName>
        <fullName evidence="2">Uncharacterized protein</fullName>
    </submittedName>
</protein>
<reference evidence="2 3" key="1">
    <citation type="journal article" date="2015" name="Nature">
        <title>rRNA introns, odd ribosomes, and small enigmatic genomes across a large radiation of phyla.</title>
        <authorList>
            <person name="Brown C.T."/>
            <person name="Hug L.A."/>
            <person name="Thomas B.C."/>
            <person name="Sharon I."/>
            <person name="Castelle C.J."/>
            <person name="Singh A."/>
            <person name="Wilkins M.J."/>
            <person name="Williams K.H."/>
            <person name="Banfield J.F."/>
        </authorList>
    </citation>
    <scope>NUCLEOTIDE SEQUENCE [LARGE SCALE GENOMIC DNA]</scope>
</reference>
<dbReference type="AlphaFoldDB" id="A0A0G0T1R4"/>
<gene>
    <name evidence="2" type="ORF">UT75_C0002G0082</name>
</gene>
<keyword evidence="1" id="KW-0812">Transmembrane</keyword>
<dbReference type="Proteomes" id="UP000034072">
    <property type="component" value="Unassembled WGS sequence"/>
</dbReference>
<evidence type="ECO:0000256" key="1">
    <source>
        <dbReference type="SAM" id="Phobius"/>
    </source>
</evidence>
<feature type="transmembrane region" description="Helical" evidence="1">
    <location>
        <begin position="7"/>
        <end position="26"/>
    </location>
</feature>
<organism evidence="2 3">
    <name type="scientific">Candidatus Yanofskybacteria bacterium GW2011_GWE2_40_11</name>
    <dbReference type="NCBI Taxonomy" id="1619033"/>
    <lineage>
        <taxon>Bacteria</taxon>
        <taxon>Candidatus Yanofskyibacteriota</taxon>
    </lineage>
</organism>
<evidence type="ECO:0000313" key="2">
    <source>
        <dbReference type="EMBL" id="KKR41045.1"/>
    </source>
</evidence>
<sequence>MQISKHNIFIVSFLMIGLGLLGGMFVSNHTQVASANATCTVDTSLLTSLYGAIFHRPLDSGASFHAGKPLSEVLATISNSPEHLAYTGVFNAVKALEEAQRNPNGLSDADKQKYLLMVDSSLSTISAWTGTLSSQALQNRTIGPVQARNAIQEVYYNLNANAQAKAQYGLFNASVRIGEPQYMQMPQ</sequence>